<dbReference type="PANTHER" id="PTHR10948:SF23">
    <property type="entry name" value="TRANSPOSASE INSI FOR INSERTION SEQUENCE ELEMENT IS30A-RELATED"/>
    <property type="match status" value="1"/>
</dbReference>
<keyword evidence="3" id="KW-1185">Reference proteome</keyword>
<dbReference type="InterPro" id="IPR051917">
    <property type="entry name" value="Transposase-Integrase"/>
</dbReference>
<dbReference type="Gene3D" id="1.10.10.60">
    <property type="entry name" value="Homeodomain-like"/>
    <property type="match status" value="1"/>
</dbReference>
<feature type="domain" description="Transposase IS30-like HTH" evidence="1">
    <location>
        <begin position="13"/>
        <end position="55"/>
    </location>
</feature>
<dbReference type="InterPro" id="IPR009057">
    <property type="entry name" value="Homeodomain-like_sf"/>
</dbReference>
<dbReference type="GO" id="GO:0005829">
    <property type="term" value="C:cytosol"/>
    <property type="evidence" value="ECO:0007669"/>
    <property type="project" value="TreeGrafter"/>
</dbReference>
<accession>A0AAU9CS91</accession>
<sequence>MRATESKEKPHLYRHLSVLERRIIHNLKLDGYSLRKIATTLGRSPSTVSRELRRNKTFGEYFPGLADDLYTARKRLYAICFRRPARRGWRYVPGERHPRNEIAWLSDLGRYRRLGRKFLPKRWREKAPSIYPQWKLKPYNFSDLPYYEWMLTLEEKVAKHAKAVDKLAESVDKKQKFLPKTDTFKKLSPLLRLPSRRGDSGDEKIRRFSTSLWKTVA</sequence>
<evidence type="ECO:0000259" key="1">
    <source>
        <dbReference type="Pfam" id="PF13936"/>
    </source>
</evidence>
<name>A0AAU9CS91_9BACT</name>
<dbReference type="GO" id="GO:0032196">
    <property type="term" value="P:transposition"/>
    <property type="evidence" value="ECO:0007669"/>
    <property type="project" value="TreeGrafter"/>
</dbReference>
<dbReference type="RefSeq" id="WP_338392507.1">
    <property type="nucleotide sequence ID" value="NZ_AP025314.1"/>
</dbReference>
<dbReference type="KEGG" id="fax:FUAX_34150"/>
<gene>
    <name evidence="2" type="ORF">FUAX_34150</name>
</gene>
<evidence type="ECO:0000313" key="2">
    <source>
        <dbReference type="EMBL" id="BDD10983.1"/>
    </source>
</evidence>
<dbReference type="SUPFAM" id="SSF46689">
    <property type="entry name" value="Homeodomain-like"/>
    <property type="match status" value="1"/>
</dbReference>
<reference evidence="2 3" key="1">
    <citation type="submission" date="2021-12" db="EMBL/GenBank/DDBJ databases">
        <title>Genome sequencing of bacteria with rrn-lacking chromosome and rrn-plasmid.</title>
        <authorList>
            <person name="Anda M."/>
            <person name="Iwasaki W."/>
        </authorList>
    </citation>
    <scope>NUCLEOTIDE SEQUENCE [LARGE SCALE GENOMIC DNA]</scope>
    <source>
        <strain evidence="2 3">DSM 100852</strain>
    </source>
</reference>
<dbReference type="PANTHER" id="PTHR10948">
    <property type="entry name" value="TRANSPOSASE"/>
    <property type="match status" value="1"/>
</dbReference>
<evidence type="ECO:0000313" key="3">
    <source>
        <dbReference type="Proteomes" id="UP001348817"/>
    </source>
</evidence>
<dbReference type="AlphaFoldDB" id="A0AAU9CS91"/>
<dbReference type="EMBL" id="AP025314">
    <property type="protein sequence ID" value="BDD10983.1"/>
    <property type="molecule type" value="Genomic_DNA"/>
</dbReference>
<organism evidence="2 3">
    <name type="scientific">Fulvitalea axinellae</name>
    <dbReference type="NCBI Taxonomy" id="1182444"/>
    <lineage>
        <taxon>Bacteria</taxon>
        <taxon>Pseudomonadati</taxon>
        <taxon>Bacteroidota</taxon>
        <taxon>Cytophagia</taxon>
        <taxon>Cytophagales</taxon>
        <taxon>Persicobacteraceae</taxon>
        <taxon>Fulvitalea</taxon>
    </lineage>
</organism>
<dbReference type="GO" id="GO:0004803">
    <property type="term" value="F:transposase activity"/>
    <property type="evidence" value="ECO:0007669"/>
    <property type="project" value="TreeGrafter"/>
</dbReference>
<protein>
    <recommendedName>
        <fullName evidence="1">Transposase IS30-like HTH domain-containing protein</fullName>
    </recommendedName>
</protein>
<dbReference type="InterPro" id="IPR025246">
    <property type="entry name" value="IS30-like_HTH"/>
</dbReference>
<dbReference type="Proteomes" id="UP001348817">
    <property type="component" value="Chromosome"/>
</dbReference>
<dbReference type="Pfam" id="PF13936">
    <property type="entry name" value="HTH_38"/>
    <property type="match status" value="1"/>
</dbReference>
<proteinExistence type="predicted"/>